<dbReference type="InterPro" id="IPR009057">
    <property type="entry name" value="Homeodomain-like_sf"/>
</dbReference>
<dbReference type="GO" id="GO:0003700">
    <property type="term" value="F:DNA-binding transcription factor activity"/>
    <property type="evidence" value="ECO:0007669"/>
    <property type="project" value="InterPro"/>
</dbReference>
<keyword evidence="1" id="KW-0805">Transcription regulation</keyword>
<dbReference type="PANTHER" id="PTHR46796">
    <property type="entry name" value="HTH-TYPE TRANSCRIPTIONAL ACTIVATOR RHAS-RELATED"/>
    <property type="match status" value="1"/>
</dbReference>
<evidence type="ECO:0000256" key="1">
    <source>
        <dbReference type="ARBA" id="ARBA00023015"/>
    </source>
</evidence>
<dbReference type="Gene3D" id="1.10.10.60">
    <property type="entry name" value="Homeodomain-like"/>
    <property type="match status" value="1"/>
</dbReference>
<dbReference type="PROSITE" id="PS01124">
    <property type="entry name" value="HTH_ARAC_FAMILY_2"/>
    <property type="match status" value="1"/>
</dbReference>
<comment type="caution">
    <text evidence="5">The sequence shown here is derived from an EMBL/GenBank/DDBJ whole genome shotgun (WGS) entry which is preliminary data.</text>
</comment>
<sequence>MLSVTTTLARTAISRLRTAEDSLTRHTILATFDHWRSNFPSKKNCRFQRTLAILRQSDGPSSVEELSQAVGVSERQLQRLFRDRVGMTPKFYLRFLRFERTYQFLVANPRHPYAEIAFRYGYADEAHLIREFRFFCGLTPRGLAATIPALS</sequence>
<proteinExistence type="predicted"/>
<evidence type="ECO:0000313" key="6">
    <source>
        <dbReference type="Proteomes" id="UP000576209"/>
    </source>
</evidence>
<dbReference type="Proteomes" id="UP000576209">
    <property type="component" value="Unassembled WGS sequence"/>
</dbReference>
<evidence type="ECO:0000256" key="3">
    <source>
        <dbReference type="ARBA" id="ARBA00023163"/>
    </source>
</evidence>
<evidence type="ECO:0000313" key="5">
    <source>
        <dbReference type="EMBL" id="MBB4079113.1"/>
    </source>
</evidence>
<keyword evidence="6" id="KW-1185">Reference proteome</keyword>
<reference evidence="5 6" key="1">
    <citation type="submission" date="2020-08" db="EMBL/GenBank/DDBJ databases">
        <title>Genomic Encyclopedia of Type Strains, Phase IV (KMG-IV): sequencing the most valuable type-strain genomes for metagenomic binning, comparative biology and taxonomic classification.</title>
        <authorList>
            <person name="Goeker M."/>
        </authorList>
    </citation>
    <scope>NUCLEOTIDE SEQUENCE [LARGE SCALE GENOMIC DNA]</scope>
    <source>
        <strain evidence="5 6">DSM 105137</strain>
    </source>
</reference>
<feature type="domain" description="HTH araC/xylS-type" evidence="4">
    <location>
        <begin position="48"/>
        <end position="146"/>
    </location>
</feature>
<dbReference type="EMBL" id="JACIFF010000003">
    <property type="protein sequence ID" value="MBB4079113.1"/>
    <property type="molecule type" value="Genomic_DNA"/>
</dbReference>
<organism evidence="5 6">
    <name type="scientific">Neolewinella aquimaris</name>
    <dbReference type="NCBI Taxonomy" id="1835722"/>
    <lineage>
        <taxon>Bacteria</taxon>
        <taxon>Pseudomonadati</taxon>
        <taxon>Bacteroidota</taxon>
        <taxon>Saprospiria</taxon>
        <taxon>Saprospirales</taxon>
        <taxon>Lewinellaceae</taxon>
        <taxon>Neolewinella</taxon>
    </lineage>
</organism>
<gene>
    <name evidence="5" type="ORF">GGR28_001730</name>
</gene>
<dbReference type="InterPro" id="IPR018060">
    <property type="entry name" value="HTH_AraC"/>
</dbReference>
<protein>
    <submittedName>
        <fullName evidence="5">Transcriptional regulator GlxA family with amidase domain</fullName>
    </submittedName>
</protein>
<keyword evidence="2" id="KW-0238">DNA-binding</keyword>
<dbReference type="GO" id="GO:0043565">
    <property type="term" value="F:sequence-specific DNA binding"/>
    <property type="evidence" value="ECO:0007669"/>
    <property type="project" value="InterPro"/>
</dbReference>
<dbReference type="PANTHER" id="PTHR46796:SF13">
    <property type="entry name" value="HTH-TYPE TRANSCRIPTIONAL ACTIVATOR RHAS"/>
    <property type="match status" value="1"/>
</dbReference>
<keyword evidence="3" id="KW-0804">Transcription</keyword>
<dbReference type="AlphaFoldDB" id="A0A840E584"/>
<evidence type="ECO:0000259" key="4">
    <source>
        <dbReference type="PROSITE" id="PS01124"/>
    </source>
</evidence>
<dbReference type="SUPFAM" id="SSF46689">
    <property type="entry name" value="Homeodomain-like"/>
    <property type="match status" value="2"/>
</dbReference>
<name>A0A840E584_9BACT</name>
<dbReference type="Pfam" id="PF12833">
    <property type="entry name" value="HTH_18"/>
    <property type="match status" value="1"/>
</dbReference>
<dbReference type="InterPro" id="IPR050204">
    <property type="entry name" value="AraC_XylS_family_regulators"/>
</dbReference>
<evidence type="ECO:0000256" key="2">
    <source>
        <dbReference type="ARBA" id="ARBA00023125"/>
    </source>
</evidence>
<accession>A0A840E584</accession>
<dbReference type="RefSeq" id="WP_183495352.1">
    <property type="nucleotide sequence ID" value="NZ_JACIFF010000003.1"/>
</dbReference>
<dbReference type="SMART" id="SM00342">
    <property type="entry name" value="HTH_ARAC"/>
    <property type="match status" value="1"/>
</dbReference>